<organism evidence="12 13">
    <name type="scientific">Candidatus Sungbacteria bacterium RIFCSPHIGHO2_01_FULL_47_32</name>
    <dbReference type="NCBI Taxonomy" id="1802264"/>
    <lineage>
        <taxon>Bacteria</taxon>
        <taxon>Candidatus Sungiibacteriota</taxon>
    </lineage>
</organism>
<evidence type="ECO:0000259" key="9">
    <source>
        <dbReference type="Pfam" id="PF02878"/>
    </source>
</evidence>
<dbReference type="Pfam" id="PF00408">
    <property type="entry name" value="PGM_PMM_IV"/>
    <property type="match status" value="1"/>
</dbReference>
<feature type="domain" description="Alpha-D-phosphohexomutase alpha/beta/alpha" evidence="9">
    <location>
        <begin position="8"/>
        <end position="141"/>
    </location>
</feature>
<dbReference type="InterPro" id="IPR005846">
    <property type="entry name" value="A-D-PHexomutase_a/b/a-III"/>
</dbReference>
<dbReference type="CDD" id="cd03089">
    <property type="entry name" value="PMM_PGM"/>
    <property type="match status" value="1"/>
</dbReference>
<dbReference type="SUPFAM" id="SSF53738">
    <property type="entry name" value="Phosphoglucomutase, first 3 domains"/>
    <property type="match status" value="3"/>
</dbReference>
<protein>
    <recommendedName>
        <fullName evidence="14">Phosphomannomutase</fullName>
    </recommendedName>
</protein>
<evidence type="ECO:0000256" key="1">
    <source>
        <dbReference type="ARBA" id="ARBA00001946"/>
    </source>
</evidence>
<dbReference type="EMBL" id="MHQC01000005">
    <property type="protein sequence ID" value="OGZ95763.1"/>
    <property type="molecule type" value="Genomic_DNA"/>
</dbReference>
<evidence type="ECO:0000259" key="10">
    <source>
        <dbReference type="Pfam" id="PF02879"/>
    </source>
</evidence>
<keyword evidence="4 7" id="KW-0479">Metal-binding</keyword>
<evidence type="ECO:0000259" key="11">
    <source>
        <dbReference type="Pfam" id="PF02880"/>
    </source>
</evidence>
<dbReference type="Pfam" id="PF02880">
    <property type="entry name" value="PGM_PMM_III"/>
    <property type="match status" value="1"/>
</dbReference>
<dbReference type="InterPro" id="IPR016066">
    <property type="entry name" value="A-D-PHexomutase_CS"/>
</dbReference>
<feature type="domain" description="Alpha-D-phosphohexomutase alpha/beta/alpha" evidence="10">
    <location>
        <begin position="157"/>
        <end position="254"/>
    </location>
</feature>
<dbReference type="InterPro" id="IPR005845">
    <property type="entry name" value="A-D-PHexomutase_a/b/a-II"/>
</dbReference>
<dbReference type="GO" id="GO:0016868">
    <property type="term" value="F:intramolecular phosphotransferase activity"/>
    <property type="evidence" value="ECO:0007669"/>
    <property type="project" value="InterPro"/>
</dbReference>
<keyword evidence="3" id="KW-0597">Phosphoprotein</keyword>
<dbReference type="InterPro" id="IPR005841">
    <property type="entry name" value="Alpha-D-phosphohexomutase_SF"/>
</dbReference>
<dbReference type="PANTHER" id="PTHR43771">
    <property type="entry name" value="PHOSPHOMANNOMUTASE"/>
    <property type="match status" value="1"/>
</dbReference>
<evidence type="ECO:0000256" key="4">
    <source>
        <dbReference type="ARBA" id="ARBA00022723"/>
    </source>
</evidence>
<evidence type="ECO:0000256" key="5">
    <source>
        <dbReference type="ARBA" id="ARBA00022842"/>
    </source>
</evidence>
<reference evidence="12 13" key="1">
    <citation type="journal article" date="2016" name="Nat. Commun.">
        <title>Thousands of microbial genomes shed light on interconnected biogeochemical processes in an aquifer system.</title>
        <authorList>
            <person name="Anantharaman K."/>
            <person name="Brown C.T."/>
            <person name="Hug L.A."/>
            <person name="Sharon I."/>
            <person name="Castelle C.J."/>
            <person name="Probst A.J."/>
            <person name="Thomas B.C."/>
            <person name="Singh A."/>
            <person name="Wilkins M.J."/>
            <person name="Karaoz U."/>
            <person name="Brodie E.L."/>
            <person name="Williams K.H."/>
            <person name="Hubbard S.S."/>
            <person name="Banfield J.F."/>
        </authorList>
    </citation>
    <scope>NUCLEOTIDE SEQUENCE [LARGE SCALE GENOMIC DNA]</scope>
</reference>
<evidence type="ECO:0000256" key="2">
    <source>
        <dbReference type="ARBA" id="ARBA00010231"/>
    </source>
</evidence>
<dbReference type="GO" id="GO:0005975">
    <property type="term" value="P:carbohydrate metabolic process"/>
    <property type="evidence" value="ECO:0007669"/>
    <property type="project" value="InterPro"/>
</dbReference>
<evidence type="ECO:0000259" key="8">
    <source>
        <dbReference type="Pfam" id="PF00408"/>
    </source>
</evidence>
<feature type="domain" description="Alpha-D-phosphohexomutase alpha/beta/alpha" evidence="11">
    <location>
        <begin position="259"/>
        <end position="364"/>
    </location>
</feature>
<dbReference type="GO" id="GO:0000287">
    <property type="term" value="F:magnesium ion binding"/>
    <property type="evidence" value="ECO:0007669"/>
    <property type="project" value="InterPro"/>
</dbReference>
<dbReference type="PRINTS" id="PR00509">
    <property type="entry name" value="PGMPMM"/>
</dbReference>
<comment type="similarity">
    <text evidence="2 7">Belongs to the phosphohexose mutase family.</text>
</comment>
<dbReference type="PROSITE" id="PS00710">
    <property type="entry name" value="PGM_PMM"/>
    <property type="match status" value="1"/>
</dbReference>
<gene>
    <name evidence="12" type="ORF">A2633_00505</name>
</gene>
<comment type="caution">
    <text evidence="12">The sequence shown here is derived from an EMBL/GenBank/DDBJ whole genome shotgun (WGS) entry which is preliminary data.</text>
</comment>
<keyword evidence="5 7" id="KW-0460">Magnesium</keyword>
<keyword evidence="6" id="KW-0413">Isomerase</keyword>
<evidence type="ECO:0000256" key="3">
    <source>
        <dbReference type="ARBA" id="ARBA00022553"/>
    </source>
</evidence>
<dbReference type="Gene3D" id="3.30.310.50">
    <property type="entry name" value="Alpha-D-phosphohexomutase, C-terminal domain"/>
    <property type="match status" value="1"/>
</dbReference>
<dbReference type="Proteomes" id="UP000177152">
    <property type="component" value="Unassembled WGS sequence"/>
</dbReference>
<evidence type="ECO:0008006" key="14">
    <source>
        <dbReference type="Google" id="ProtNLM"/>
    </source>
</evidence>
<evidence type="ECO:0000313" key="12">
    <source>
        <dbReference type="EMBL" id="OGZ95763.1"/>
    </source>
</evidence>
<name>A0A1G2K961_9BACT</name>
<evidence type="ECO:0000256" key="6">
    <source>
        <dbReference type="ARBA" id="ARBA00023235"/>
    </source>
</evidence>
<sequence length="464" mass="51654">MTKLNRFMFREYDIRGRIDDPDQLNPQAIDAIGRAFAVFLKRRGITEAIVGHDARDYSRTVKDQTVRVLLESGINVIEIGQVLVPIFYFSQYHLQKKAGVMITASHNPWGWSGFKHAYDFATTLMPADTQELYDIASKGEFITGEGKSQLYEGIIEDYTKDILSRVKLQRPMKVLLDTGNGTAGAIAPDILRRAGCEVIEQYTEVLGAHRHHDANPSTMGMLDAMTAGVKKNQVDIGLGFDDDGDRVGAVDEKGDIVWPDRILILLARLVLKEHPGGKIVFDVKSTQAIADDVMVHGGIPVMWKTGHSYIKSKAKEIEAALAGERSGHIFFNKYKFDDGIFAGVKLLEYLSTESDPFSKIVSNLPYYISSPVWHAPCADDKKYTVVEKLTAEFKAQYGADKVIDINGARVYLEDGWGLVRASSNVPALVLVFEAKTLDGLQNIEKIFKEKLAKFPEVGMEWESG</sequence>
<dbReference type="SUPFAM" id="SSF55957">
    <property type="entry name" value="Phosphoglucomutase, C-terminal domain"/>
    <property type="match status" value="1"/>
</dbReference>
<feature type="domain" description="Alpha-D-phosphohexomutase C-terminal" evidence="8">
    <location>
        <begin position="378"/>
        <end position="446"/>
    </location>
</feature>
<dbReference type="AlphaFoldDB" id="A0A1G2K961"/>
<proteinExistence type="inferred from homology"/>
<evidence type="ECO:0000256" key="7">
    <source>
        <dbReference type="RuleBase" id="RU004326"/>
    </source>
</evidence>
<dbReference type="InterPro" id="IPR005843">
    <property type="entry name" value="A-D-PHexomutase_C"/>
</dbReference>
<dbReference type="Pfam" id="PF02879">
    <property type="entry name" value="PGM_PMM_II"/>
    <property type="match status" value="1"/>
</dbReference>
<dbReference type="InterPro" id="IPR005844">
    <property type="entry name" value="A-D-PHexomutase_a/b/a-I"/>
</dbReference>
<dbReference type="Pfam" id="PF02878">
    <property type="entry name" value="PGM_PMM_I"/>
    <property type="match status" value="1"/>
</dbReference>
<evidence type="ECO:0000313" key="13">
    <source>
        <dbReference type="Proteomes" id="UP000177152"/>
    </source>
</evidence>
<accession>A0A1G2K961</accession>
<dbReference type="InterPro" id="IPR036900">
    <property type="entry name" value="A-D-PHexomutase_C_sf"/>
</dbReference>
<comment type="cofactor">
    <cofactor evidence="1">
        <name>Mg(2+)</name>
        <dbReference type="ChEBI" id="CHEBI:18420"/>
    </cofactor>
</comment>
<dbReference type="InterPro" id="IPR016055">
    <property type="entry name" value="A-D-PHexomutase_a/b/a-I/II/III"/>
</dbReference>
<dbReference type="Gene3D" id="3.40.120.10">
    <property type="entry name" value="Alpha-D-Glucose-1,6-Bisphosphate, subunit A, domain 3"/>
    <property type="match status" value="3"/>
</dbReference>
<dbReference type="PANTHER" id="PTHR43771:SF2">
    <property type="entry name" value="PHOSPHOMANNOMUTASE_PHOSPHOGLUCOMUTASE"/>
    <property type="match status" value="1"/>
</dbReference>